<keyword evidence="3" id="KW-1185">Reference proteome</keyword>
<name>A0A0M2UWY0_9BACT</name>
<keyword evidence="1" id="KW-0732">Signal</keyword>
<dbReference type="EMBL" id="LAQJ01000225">
    <property type="protein sequence ID" value="KKO19004.1"/>
    <property type="molecule type" value="Genomic_DNA"/>
</dbReference>
<accession>A0A0M2UWY0</accession>
<organism evidence="2 3">
    <name type="scientific">Candidatus Brocadia fulgida</name>
    <dbReference type="NCBI Taxonomy" id="380242"/>
    <lineage>
        <taxon>Bacteria</taxon>
        <taxon>Pseudomonadati</taxon>
        <taxon>Planctomycetota</taxon>
        <taxon>Candidatus Brocadiia</taxon>
        <taxon>Candidatus Brocadiales</taxon>
        <taxon>Candidatus Brocadiaceae</taxon>
        <taxon>Candidatus Brocadia</taxon>
    </lineage>
</organism>
<evidence type="ECO:0000313" key="3">
    <source>
        <dbReference type="Proteomes" id="UP000034954"/>
    </source>
</evidence>
<feature type="chain" id="PRO_5005644057" evidence="1">
    <location>
        <begin position="25"/>
        <end position="189"/>
    </location>
</feature>
<dbReference type="AlphaFoldDB" id="A0A0M2UWY0"/>
<protein>
    <submittedName>
        <fullName evidence="2">Uncharacterized protein</fullName>
    </submittedName>
</protein>
<dbReference type="Proteomes" id="UP000034954">
    <property type="component" value="Unassembled WGS sequence"/>
</dbReference>
<comment type="caution">
    <text evidence="2">The sequence shown here is derived from an EMBL/GenBank/DDBJ whole genome shotgun (WGS) entry which is preliminary data.</text>
</comment>
<feature type="signal peptide" evidence="1">
    <location>
        <begin position="1"/>
        <end position="24"/>
    </location>
</feature>
<reference evidence="2 3" key="1">
    <citation type="journal article" date="2013" name="BMC Microbiol.">
        <title>Identification of the type II cytochrome c maturation pathway in anammox bacteria by comparative genomics.</title>
        <authorList>
            <person name="Ferousi C."/>
            <person name="Speth D.R."/>
            <person name="Reimann J."/>
            <person name="Op den Camp H.J."/>
            <person name="Allen J.W."/>
            <person name="Keltjens J.T."/>
            <person name="Jetten M.S."/>
        </authorList>
    </citation>
    <scope>NUCLEOTIDE SEQUENCE [LARGE SCALE GENOMIC DNA]</scope>
    <source>
        <strain evidence="2">RU1</strain>
    </source>
</reference>
<evidence type="ECO:0000313" key="2">
    <source>
        <dbReference type="EMBL" id="KKO19004.1"/>
    </source>
</evidence>
<sequence>MKKMRNMFQRTLLLLFLVSGVVYANEENIYYARCNLKVFKGNYITWVNWQDSQTFIPVGTKLKVTRSGSKASLINAETGDRYTLDIGAKGDEFLEKYVIKKQPVDIVSLPKEIQASINNTTAEIGMTKKHVYMSMGPPIGPKSARTNKMTYEDIMNINMWVYAKRRFQNINITFDANTGKAKKVEGIWK</sequence>
<evidence type="ECO:0000256" key="1">
    <source>
        <dbReference type="SAM" id="SignalP"/>
    </source>
</evidence>
<proteinExistence type="predicted"/>
<gene>
    <name evidence="2" type="ORF">BROFUL_02298</name>
</gene>